<dbReference type="InterPro" id="IPR006598">
    <property type="entry name" value="CAP10"/>
</dbReference>
<evidence type="ECO:0000313" key="2">
    <source>
        <dbReference type="EMBL" id="PMD33840.1"/>
    </source>
</evidence>
<protein>
    <recommendedName>
        <fullName evidence="1">Glycosyl transferase CAP10 domain-containing protein</fullName>
    </recommendedName>
</protein>
<dbReference type="Proteomes" id="UP000235786">
    <property type="component" value="Unassembled WGS sequence"/>
</dbReference>
<dbReference type="PANTHER" id="PTHR12203">
    <property type="entry name" value="KDEL LYS-ASP-GLU-LEU CONTAINING - RELATED"/>
    <property type="match status" value="1"/>
</dbReference>
<dbReference type="Pfam" id="PF05686">
    <property type="entry name" value="Glyco_transf_90"/>
    <property type="match status" value="1"/>
</dbReference>
<proteinExistence type="predicted"/>
<gene>
    <name evidence="2" type="ORF">L207DRAFT_589394</name>
</gene>
<dbReference type="InterPro" id="IPR051091">
    <property type="entry name" value="O-Glucosyltr/Glycosyltrsf_90"/>
</dbReference>
<organism evidence="2 3">
    <name type="scientific">Hyaloscypha variabilis (strain UAMH 11265 / GT02V1 / F)</name>
    <name type="common">Meliniomyces variabilis</name>
    <dbReference type="NCBI Taxonomy" id="1149755"/>
    <lineage>
        <taxon>Eukaryota</taxon>
        <taxon>Fungi</taxon>
        <taxon>Dikarya</taxon>
        <taxon>Ascomycota</taxon>
        <taxon>Pezizomycotina</taxon>
        <taxon>Leotiomycetes</taxon>
        <taxon>Helotiales</taxon>
        <taxon>Hyaloscyphaceae</taxon>
        <taxon>Hyaloscypha</taxon>
        <taxon>Hyaloscypha variabilis</taxon>
    </lineage>
</organism>
<dbReference type="EMBL" id="KZ613955">
    <property type="protein sequence ID" value="PMD33840.1"/>
    <property type="molecule type" value="Genomic_DNA"/>
</dbReference>
<feature type="domain" description="Glycosyl transferase CAP10" evidence="1">
    <location>
        <begin position="144"/>
        <end position="406"/>
    </location>
</feature>
<accession>A0A2J6R5N6</accession>
<sequence>MAAFRRRSLVRAACFVFGLIALFNVFYGVSDFVEFLMDGSYFGLFSKHSPPKTSKEIFENLSLTEEQCRATFPGLMKEIDDAVARGPFELKKEPDDYTGLVQLRIKDGKMYIITADHRPNRDMGYERNAVLHQLHRALITSPTPLPDTIITLSILDTPHTHALSFARPNDPKIPSLYWLMPHFSFWAWPLPFIGTVDSALSRISTIEASYPWEKKIDKVVWRGTAWFNSVGNTNLRPKLLEVTKGQAWADVENLVWYESGAKSRNALRIEEFCKYKYIIYTEGITYSGRLPFHQACRSIILTPPLTYQMHTTHLLRPLFSSSLPLFTSSTTRPEPSPRWPKAYPPSQANIVFIAPDWSDLESTVSWLRTHPTIAEGIAERQREVVEKGYLSEASEVCYWRALIRGWSSVVGVDEEVWGSWDDEESRGVRWEEFSLTQKAWD</sequence>
<reference evidence="2 3" key="1">
    <citation type="submission" date="2016-04" db="EMBL/GenBank/DDBJ databases">
        <title>A degradative enzymes factory behind the ericoid mycorrhizal symbiosis.</title>
        <authorList>
            <consortium name="DOE Joint Genome Institute"/>
            <person name="Martino E."/>
            <person name="Morin E."/>
            <person name="Grelet G."/>
            <person name="Kuo A."/>
            <person name="Kohler A."/>
            <person name="Daghino S."/>
            <person name="Barry K."/>
            <person name="Choi C."/>
            <person name="Cichocki N."/>
            <person name="Clum A."/>
            <person name="Copeland A."/>
            <person name="Hainaut M."/>
            <person name="Haridas S."/>
            <person name="Labutti K."/>
            <person name="Lindquist E."/>
            <person name="Lipzen A."/>
            <person name="Khouja H.-R."/>
            <person name="Murat C."/>
            <person name="Ohm R."/>
            <person name="Olson A."/>
            <person name="Spatafora J."/>
            <person name="Veneault-Fourrey C."/>
            <person name="Henrissat B."/>
            <person name="Grigoriev I."/>
            <person name="Martin F."/>
            <person name="Perotto S."/>
        </authorList>
    </citation>
    <scope>NUCLEOTIDE SEQUENCE [LARGE SCALE GENOMIC DNA]</scope>
    <source>
        <strain evidence="2 3">F</strain>
    </source>
</reference>
<dbReference type="OrthoDB" id="202415at2759"/>
<dbReference type="SMART" id="SM00672">
    <property type="entry name" value="CAP10"/>
    <property type="match status" value="1"/>
</dbReference>
<keyword evidence="3" id="KW-1185">Reference proteome</keyword>
<evidence type="ECO:0000259" key="1">
    <source>
        <dbReference type="SMART" id="SM00672"/>
    </source>
</evidence>
<dbReference type="PANTHER" id="PTHR12203:SF63">
    <property type="entry name" value="GLYCOSYL TRANSFERASE CAP10 DOMAIN-CONTAINING PROTEIN"/>
    <property type="match status" value="1"/>
</dbReference>
<name>A0A2J6R5N6_HYAVF</name>
<dbReference type="AlphaFoldDB" id="A0A2J6R5N6"/>
<evidence type="ECO:0000313" key="3">
    <source>
        <dbReference type="Proteomes" id="UP000235786"/>
    </source>
</evidence>